<name>A0AAJ6DDV5_9MICC</name>
<accession>A0AAJ6DDV5</accession>
<dbReference type="PANTHER" id="PTHR24096">
    <property type="entry name" value="LONG-CHAIN-FATTY-ACID--COA LIGASE"/>
    <property type="match status" value="1"/>
</dbReference>
<dbReference type="InterPro" id="IPR045851">
    <property type="entry name" value="AMP-bd_C_sf"/>
</dbReference>
<dbReference type="Pfam" id="PF00501">
    <property type="entry name" value="AMP-binding"/>
    <property type="match status" value="1"/>
</dbReference>
<evidence type="ECO:0000313" key="3">
    <source>
        <dbReference type="Proteomes" id="UP001224674"/>
    </source>
</evidence>
<gene>
    <name evidence="2" type="ORF">QDX21_05645</name>
</gene>
<sequence length="504" mass="54994">MPFVQSVLARALETPERIALADHQGQYITYGELLSSSRTTASRLQQVGRETPDSPHQDLAGYPVVALCLHDALTTVRLFAELSMGPVVLSVLNPRDWHDQLWGNISSAGITVVVTDDQTFSQYLRTHGFPGTVLGPQLLLAPDVDPKNTTVPQDADPYLVLFSSGTTGQPKAFIKTRGEYRANYRASHQRLQVAGHTTLAPGTLSYSLILYAVVETLGAGETCVVTGRAHFRHMTAAFTHWPITRVVAAPAVLLGILEAAGNQTERLGNLQVLVTGGSAVPQALRDRVAEKVPRAKLINYFGTGEIGFIADSTPDPYGISYSDRLRLYDHVTAQVRDTTNRVLAENCLGQLWFRAPSASARYLNSPAQLSDEFGWRTVGDWGTVQDRWIQLAGRGEEIVTTGANTISLVEADDRLAQALGPLATGATATVGLPDPRLGVIIAGVIETPQAPTKSELVALARDNIPEPFRPRRWYSIARFPRTSSEKIQRQRLIQLIDEGKAHRL</sequence>
<evidence type="ECO:0000259" key="1">
    <source>
        <dbReference type="Pfam" id="PF00501"/>
    </source>
</evidence>
<proteinExistence type="predicted"/>
<feature type="domain" description="AMP-dependent synthetase/ligase" evidence="1">
    <location>
        <begin position="10"/>
        <end position="363"/>
    </location>
</feature>
<dbReference type="EMBL" id="CP122566">
    <property type="protein sequence ID" value="WGH94272.1"/>
    <property type="molecule type" value="Genomic_DNA"/>
</dbReference>
<reference evidence="2 3" key="1">
    <citation type="submission" date="2023-03" db="EMBL/GenBank/DDBJ databases">
        <title>Complete genome sequences of several Auritidibacter ignavus strains isolated from ear infections.</title>
        <authorList>
            <person name="Baehr T."/>
            <person name="Baumhoegger A.M."/>
        </authorList>
    </citation>
    <scope>NUCLEOTIDE SEQUENCE [LARGE SCALE GENOMIC DNA]</scope>
    <source>
        <strain evidence="2 3">BABAE-6</strain>
    </source>
</reference>
<dbReference type="GO" id="GO:0016405">
    <property type="term" value="F:CoA-ligase activity"/>
    <property type="evidence" value="ECO:0007669"/>
    <property type="project" value="TreeGrafter"/>
</dbReference>
<dbReference type="InterPro" id="IPR042099">
    <property type="entry name" value="ANL_N_sf"/>
</dbReference>
<dbReference type="RefSeq" id="WP_279675345.1">
    <property type="nucleotide sequence ID" value="NZ_CP122566.1"/>
</dbReference>
<dbReference type="PROSITE" id="PS00455">
    <property type="entry name" value="AMP_BINDING"/>
    <property type="match status" value="1"/>
</dbReference>
<dbReference type="AlphaFoldDB" id="A0AAJ6DDV5"/>
<dbReference type="InterPro" id="IPR000873">
    <property type="entry name" value="AMP-dep_synth/lig_dom"/>
</dbReference>
<keyword evidence="3" id="KW-1185">Reference proteome</keyword>
<dbReference type="SUPFAM" id="SSF56801">
    <property type="entry name" value="Acetyl-CoA synthetase-like"/>
    <property type="match status" value="1"/>
</dbReference>
<organism evidence="2 3">
    <name type="scientific">Auritidibacter ignavus</name>
    <dbReference type="NCBI Taxonomy" id="678932"/>
    <lineage>
        <taxon>Bacteria</taxon>
        <taxon>Bacillati</taxon>
        <taxon>Actinomycetota</taxon>
        <taxon>Actinomycetes</taxon>
        <taxon>Micrococcales</taxon>
        <taxon>Micrococcaceae</taxon>
        <taxon>Auritidibacter</taxon>
    </lineage>
</organism>
<protein>
    <submittedName>
        <fullName evidence="2">Class I adenylate-forming enzyme family protein</fullName>
    </submittedName>
</protein>
<dbReference type="Gene3D" id="3.30.300.30">
    <property type="match status" value="1"/>
</dbReference>
<dbReference type="Proteomes" id="UP001224674">
    <property type="component" value="Chromosome"/>
</dbReference>
<dbReference type="Gene3D" id="3.40.50.12780">
    <property type="entry name" value="N-terminal domain of ligase-like"/>
    <property type="match status" value="1"/>
</dbReference>
<dbReference type="InterPro" id="IPR020845">
    <property type="entry name" value="AMP-binding_CS"/>
</dbReference>
<evidence type="ECO:0000313" key="2">
    <source>
        <dbReference type="EMBL" id="WGH94272.1"/>
    </source>
</evidence>